<evidence type="ECO:0000313" key="2">
    <source>
        <dbReference type="EMBL" id="KAG2537429.1"/>
    </source>
</evidence>
<accession>A0A8T0MPY9</accession>
<dbReference type="AlphaFoldDB" id="A0A8T0MPY9"/>
<protein>
    <submittedName>
        <fullName evidence="2">Uncharacterized protein</fullName>
    </submittedName>
</protein>
<proteinExistence type="predicted"/>
<feature type="region of interest" description="Disordered" evidence="1">
    <location>
        <begin position="121"/>
        <end position="237"/>
    </location>
</feature>
<dbReference type="PANTHER" id="PTHR33148">
    <property type="entry name" value="PLASTID MOVEMENT IMPAIRED PROTEIN-RELATED"/>
    <property type="match status" value="1"/>
</dbReference>
<feature type="region of interest" description="Disordered" evidence="1">
    <location>
        <begin position="72"/>
        <end position="95"/>
    </location>
</feature>
<sequence length="270" mass="28386">MDWSGGGGGGRRPASARRSAAAGAAPRGHPGHQLLESEEVCRLGVRARPLDHDAPLKPGKLYFLVEIPRGGRGGTIRSTRPATHPVIRHGGLLPPPPTPPKPILSARWPHLPAAPAISTTTVRCTAAPKPATSTPKPSQEEAVSRELQQVPQEPSERPLRTRRTPIPTHPRQGDPGGGGGDHLLRGGAAGAVRHLPGPAAADGADRRRPPPSWWRTKELPLEKRRRPYGAEDGGGARLPAEAEYPGLLAGARASCPHGGGVADAGHRYVF</sequence>
<dbReference type="Proteomes" id="UP000823388">
    <property type="component" value="Chromosome 9N"/>
</dbReference>
<keyword evidence="3" id="KW-1185">Reference proteome</keyword>
<gene>
    <name evidence="2" type="ORF">PVAP13_9NG295473</name>
</gene>
<comment type="caution">
    <text evidence="2">The sequence shown here is derived from an EMBL/GenBank/DDBJ whole genome shotgun (WGS) entry which is preliminary data.</text>
</comment>
<evidence type="ECO:0000313" key="3">
    <source>
        <dbReference type="Proteomes" id="UP000823388"/>
    </source>
</evidence>
<evidence type="ECO:0000256" key="1">
    <source>
        <dbReference type="SAM" id="MobiDB-lite"/>
    </source>
</evidence>
<dbReference type="EMBL" id="CM029054">
    <property type="protein sequence ID" value="KAG2537429.1"/>
    <property type="molecule type" value="Genomic_DNA"/>
</dbReference>
<feature type="compositionally biased region" description="Low complexity" evidence="1">
    <location>
        <begin position="12"/>
        <end position="32"/>
    </location>
</feature>
<name>A0A8T0MPY9_PANVG</name>
<reference evidence="2" key="1">
    <citation type="submission" date="2020-05" db="EMBL/GenBank/DDBJ databases">
        <title>WGS assembly of Panicum virgatum.</title>
        <authorList>
            <person name="Lovell J.T."/>
            <person name="Jenkins J."/>
            <person name="Shu S."/>
            <person name="Juenger T.E."/>
            <person name="Schmutz J."/>
        </authorList>
    </citation>
    <scope>NUCLEOTIDE SEQUENCE</scope>
    <source>
        <strain evidence="2">AP13</strain>
    </source>
</reference>
<feature type="region of interest" description="Disordered" evidence="1">
    <location>
        <begin position="1"/>
        <end position="36"/>
    </location>
</feature>
<organism evidence="2 3">
    <name type="scientific">Panicum virgatum</name>
    <name type="common">Blackwell switchgrass</name>
    <dbReference type="NCBI Taxonomy" id="38727"/>
    <lineage>
        <taxon>Eukaryota</taxon>
        <taxon>Viridiplantae</taxon>
        <taxon>Streptophyta</taxon>
        <taxon>Embryophyta</taxon>
        <taxon>Tracheophyta</taxon>
        <taxon>Spermatophyta</taxon>
        <taxon>Magnoliopsida</taxon>
        <taxon>Liliopsida</taxon>
        <taxon>Poales</taxon>
        <taxon>Poaceae</taxon>
        <taxon>PACMAD clade</taxon>
        <taxon>Panicoideae</taxon>
        <taxon>Panicodae</taxon>
        <taxon>Paniceae</taxon>
        <taxon>Panicinae</taxon>
        <taxon>Panicum</taxon>
        <taxon>Panicum sect. Hiantes</taxon>
    </lineage>
</organism>
<feature type="compositionally biased region" description="Gly residues" evidence="1">
    <location>
        <begin position="1"/>
        <end position="11"/>
    </location>
</feature>
<dbReference type="PANTHER" id="PTHR33148:SF32">
    <property type="entry name" value="OS09G0403000 PROTEIN"/>
    <property type="match status" value="1"/>
</dbReference>
<feature type="compositionally biased region" description="Low complexity" evidence="1">
    <location>
        <begin position="125"/>
        <end position="137"/>
    </location>
</feature>